<keyword evidence="17" id="KW-0732">Signal</keyword>
<dbReference type="GO" id="GO:0004035">
    <property type="term" value="F:alkaline phosphatase activity"/>
    <property type="evidence" value="ECO:0007669"/>
    <property type="project" value="UniProtKB-EC"/>
</dbReference>
<evidence type="ECO:0000256" key="5">
    <source>
        <dbReference type="ARBA" id="ARBA00022553"/>
    </source>
</evidence>
<evidence type="ECO:0000256" key="13">
    <source>
        <dbReference type="ARBA" id="ARBA00023288"/>
    </source>
</evidence>
<reference evidence="18" key="1">
    <citation type="journal article" date="2019" name="bioRxiv">
        <title>The Genome of the Zebra Mussel, Dreissena polymorpha: A Resource for Invasive Species Research.</title>
        <authorList>
            <person name="McCartney M.A."/>
            <person name="Auch B."/>
            <person name="Kono T."/>
            <person name="Mallez S."/>
            <person name="Zhang Y."/>
            <person name="Obille A."/>
            <person name="Becker A."/>
            <person name="Abrahante J.E."/>
            <person name="Garbe J."/>
            <person name="Badalamenti J.P."/>
            <person name="Herman A."/>
            <person name="Mangelson H."/>
            <person name="Liachko I."/>
            <person name="Sullivan S."/>
            <person name="Sone E.D."/>
            <person name="Koren S."/>
            <person name="Silverstein K.A.T."/>
            <person name="Beckman K.B."/>
            <person name="Gohl D.M."/>
        </authorList>
    </citation>
    <scope>NUCLEOTIDE SEQUENCE</scope>
    <source>
        <strain evidence="18">Duluth1</strain>
        <tissue evidence="18">Whole animal</tissue>
    </source>
</reference>
<evidence type="ECO:0000313" key="19">
    <source>
        <dbReference type="Proteomes" id="UP000828390"/>
    </source>
</evidence>
<dbReference type="SUPFAM" id="SSF53649">
    <property type="entry name" value="Alkaline phosphatase-like"/>
    <property type="match status" value="1"/>
</dbReference>
<feature type="binding site" evidence="15">
    <location>
        <position position="330"/>
    </location>
    <ligand>
        <name>Mg(2+)</name>
        <dbReference type="ChEBI" id="CHEBI:18420"/>
    </ligand>
</feature>
<dbReference type="SMART" id="SM00098">
    <property type="entry name" value="alkPPc"/>
    <property type="match status" value="1"/>
</dbReference>
<evidence type="ECO:0000256" key="8">
    <source>
        <dbReference type="ARBA" id="ARBA00022801"/>
    </source>
</evidence>
<dbReference type="OrthoDB" id="5818554at2759"/>
<feature type="binding site" evidence="15">
    <location>
        <position position="170"/>
    </location>
    <ligand>
        <name>Mg(2+)</name>
        <dbReference type="ChEBI" id="CHEBI:18420"/>
    </ligand>
</feature>
<feature type="binding site" evidence="15">
    <location>
        <position position="376"/>
    </location>
    <ligand>
        <name>Zn(2+)</name>
        <dbReference type="ChEBI" id="CHEBI:29105"/>
        <label>2</label>
    </ligand>
</feature>
<keyword evidence="19" id="KW-1185">Reference proteome</keyword>
<feature type="binding site" evidence="15">
    <location>
        <position position="339"/>
    </location>
    <ligand>
        <name>Zn(2+)</name>
        <dbReference type="ChEBI" id="CHEBI:29105"/>
        <label>2</label>
    </ligand>
</feature>
<protein>
    <recommendedName>
        <fullName evidence="3">alkaline phosphatase</fullName>
        <ecNumber evidence="3">3.1.3.1</ecNumber>
    </recommendedName>
</protein>
<evidence type="ECO:0000313" key="18">
    <source>
        <dbReference type="EMBL" id="KAH3769926.1"/>
    </source>
</evidence>
<dbReference type="PANTHER" id="PTHR11596">
    <property type="entry name" value="ALKALINE PHOSPHATASE"/>
    <property type="match status" value="1"/>
</dbReference>
<keyword evidence="12" id="KW-0325">Glycoprotein</keyword>
<evidence type="ECO:0000256" key="3">
    <source>
        <dbReference type="ARBA" id="ARBA00012647"/>
    </source>
</evidence>
<keyword evidence="8" id="KW-0378">Hydrolase</keyword>
<gene>
    <name evidence="18" type="ORF">DPMN_171207</name>
</gene>
<feature type="active site" description="Phosphoserine intermediate" evidence="14">
    <location>
        <position position="109"/>
    </location>
</feature>
<feature type="binding site" evidence="15">
    <location>
        <position position="172"/>
    </location>
    <ligand>
        <name>Mg(2+)</name>
        <dbReference type="ChEBI" id="CHEBI:18420"/>
    </ligand>
</feature>
<feature type="binding site" evidence="15">
    <location>
        <position position="59"/>
    </location>
    <ligand>
        <name>Zn(2+)</name>
        <dbReference type="ChEBI" id="CHEBI:29105"/>
        <label>2</label>
    </ligand>
</feature>
<evidence type="ECO:0000256" key="15">
    <source>
        <dbReference type="PIRSR" id="PIRSR601952-2"/>
    </source>
</evidence>
<evidence type="ECO:0000256" key="14">
    <source>
        <dbReference type="PIRSR" id="PIRSR601952-1"/>
    </source>
</evidence>
<keyword evidence="11" id="KW-0472">Membrane</keyword>
<feature type="binding site" evidence="15">
    <location>
        <position position="377"/>
    </location>
    <ligand>
        <name>Zn(2+)</name>
        <dbReference type="ChEBI" id="CHEBI:29105"/>
        <label>2</label>
    </ligand>
</feature>
<evidence type="ECO:0000256" key="10">
    <source>
        <dbReference type="ARBA" id="ARBA00022842"/>
    </source>
</evidence>
<accession>A0A9D4IC77</accession>
<name>A0A9D4IC77_DREPO</name>
<feature type="chain" id="PRO_5039374055" description="alkaline phosphatase" evidence="17">
    <location>
        <begin position="23"/>
        <end position="528"/>
    </location>
</feature>
<keyword evidence="6" id="KW-0336">GPI-anchor</keyword>
<dbReference type="InterPro" id="IPR001952">
    <property type="entry name" value="Alkaline_phosphatase"/>
</dbReference>
<dbReference type="InterPro" id="IPR017850">
    <property type="entry name" value="Alkaline_phosphatase_core_sf"/>
</dbReference>
<dbReference type="PRINTS" id="PR00113">
    <property type="entry name" value="ALKPHPHTASE"/>
</dbReference>
<dbReference type="Gene3D" id="3.40.720.10">
    <property type="entry name" value="Alkaline Phosphatase, subunit A"/>
    <property type="match status" value="1"/>
</dbReference>
<evidence type="ECO:0000256" key="1">
    <source>
        <dbReference type="ARBA" id="ARBA00004609"/>
    </source>
</evidence>
<comment type="cofactor">
    <cofactor evidence="15">
        <name>Mg(2+)</name>
        <dbReference type="ChEBI" id="CHEBI:18420"/>
    </cofactor>
    <text evidence="15">Binds 1 Mg(2+) ion.</text>
</comment>
<keyword evidence="7 15" id="KW-0479">Metal-binding</keyword>
<dbReference type="GO" id="GO:0046872">
    <property type="term" value="F:metal ion binding"/>
    <property type="evidence" value="ECO:0007669"/>
    <property type="project" value="UniProtKB-KW"/>
</dbReference>
<evidence type="ECO:0000256" key="2">
    <source>
        <dbReference type="ARBA" id="ARBA00005984"/>
    </source>
</evidence>
<keyword evidence="4" id="KW-1003">Cell membrane</keyword>
<dbReference type="EMBL" id="JAIWYP010000009">
    <property type="protein sequence ID" value="KAH3769926.1"/>
    <property type="molecule type" value="Genomic_DNA"/>
</dbReference>
<dbReference type="AlphaFoldDB" id="A0A9D4IC77"/>
<dbReference type="EC" id="3.1.3.1" evidence="3"/>
<keyword evidence="10 15" id="KW-0460">Magnesium</keyword>
<evidence type="ECO:0000256" key="11">
    <source>
        <dbReference type="ARBA" id="ARBA00023136"/>
    </source>
</evidence>
<feature type="binding site" evidence="15">
    <location>
        <position position="335"/>
    </location>
    <ligand>
        <name>Zn(2+)</name>
        <dbReference type="ChEBI" id="CHEBI:29105"/>
        <label>2</label>
    </ligand>
</feature>
<dbReference type="Proteomes" id="UP000828390">
    <property type="component" value="Unassembled WGS sequence"/>
</dbReference>
<dbReference type="GO" id="GO:0005886">
    <property type="term" value="C:plasma membrane"/>
    <property type="evidence" value="ECO:0007669"/>
    <property type="project" value="UniProtKB-SubCell"/>
</dbReference>
<organism evidence="18 19">
    <name type="scientific">Dreissena polymorpha</name>
    <name type="common">Zebra mussel</name>
    <name type="synonym">Mytilus polymorpha</name>
    <dbReference type="NCBI Taxonomy" id="45954"/>
    <lineage>
        <taxon>Eukaryota</taxon>
        <taxon>Metazoa</taxon>
        <taxon>Spiralia</taxon>
        <taxon>Lophotrochozoa</taxon>
        <taxon>Mollusca</taxon>
        <taxon>Bivalvia</taxon>
        <taxon>Autobranchia</taxon>
        <taxon>Heteroconchia</taxon>
        <taxon>Euheterodonta</taxon>
        <taxon>Imparidentia</taxon>
        <taxon>Neoheterodontei</taxon>
        <taxon>Myida</taxon>
        <taxon>Dreissenoidea</taxon>
        <taxon>Dreissenidae</taxon>
        <taxon>Dreissena</taxon>
    </lineage>
</organism>
<evidence type="ECO:0000256" key="12">
    <source>
        <dbReference type="ARBA" id="ARBA00023180"/>
    </source>
</evidence>
<evidence type="ECO:0000256" key="6">
    <source>
        <dbReference type="ARBA" id="ARBA00022622"/>
    </source>
</evidence>
<feature type="signal peptide" evidence="17">
    <location>
        <begin position="1"/>
        <end position="22"/>
    </location>
</feature>
<feature type="binding site" evidence="15">
    <location>
        <position position="59"/>
    </location>
    <ligand>
        <name>Mg(2+)</name>
        <dbReference type="ChEBI" id="CHEBI:18420"/>
    </ligand>
</feature>
<reference evidence="18" key="2">
    <citation type="submission" date="2020-11" db="EMBL/GenBank/DDBJ databases">
        <authorList>
            <person name="McCartney M.A."/>
            <person name="Auch B."/>
            <person name="Kono T."/>
            <person name="Mallez S."/>
            <person name="Becker A."/>
            <person name="Gohl D.M."/>
            <person name="Silverstein K.A.T."/>
            <person name="Koren S."/>
            <person name="Bechman K.B."/>
            <person name="Herman A."/>
            <person name="Abrahante J.E."/>
            <person name="Garbe J."/>
        </authorList>
    </citation>
    <scope>NUCLEOTIDE SEQUENCE</scope>
    <source>
        <strain evidence="18">Duluth1</strain>
        <tissue evidence="18">Whole animal</tissue>
    </source>
</reference>
<dbReference type="PANTHER" id="PTHR11596:SF5">
    <property type="entry name" value="ALKALINE PHOSPHATASE"/>
    <property type="match status" value="1"/>
</dbReference>
<comment type="similarity">
    <text evidence="2 16">Belongs to the alkaline phosphatase family.</text>
</comment>
<keyword evidence="9 15" id="KW-0862">Zinc</keyword>
<dbReference type="FunFam" id="3.40.720.10:FF:000008">
    <property type="entry name" value="Alkaline phosphatase"/>
    <property type="match status" value="1"/>
</dbReference>
<comment type="cofactor">
    <cofactor evidence="15">
        <name>Zn(2+)</name>
        <dbReference type="ChEBI" id="CHEBI:29105"/>
    </cofactor>
    <text evidence="15">Binds 2 Zn(2+) ions.</text>
</comment>
<sequence>MGTINIFRTTAVLLAVVTCSSSVEDKAHWRKIALDDITRKLYHTPNTRVAKNVVLMIGDGMGISTVTSARILKGQLKGKAGEETFLNFEKFPYTGLSKVYSQDYQVPDSAATASAMMTGVKTNSRCMGVDGLAMPGECRNLTERRLNGMGHWANDAGKSTGFVTTSRVTHATPAAMYAVTTNRDWEDDRSVPKNTGSPYCTDIAWQLIHNNSHMNVIMGGGSANFVPTTASDPVTLRSGRRLDDTNLIEVWKNDKIQRNANYSKAYNAKQLEDIDPANTQYLLGLFASSHMAYELDRNKEPEGEPSLADMTRKAIQVLSNNDNGFFLMVEGARIDHGHHETKAKKALYDTLAFEEAVQVVMDTTREEETLIIVTADHSHVLTINGYPHRGNGILDVVRPLNLTQVQDGLPYTTLSYANGPGAKSPRTNLTGVNTTTDAFQQPSFIHLSSETHSGEDVAIYARGPMAHLLTGVKEQNVIAYVMAYAACVGDIGIGCQDARTAKQTGGSTTNIVDQVLLLSAVVTYIVQL</sequence>
<keyword evidence="5" id="KW-0597">Phosphoprotein</keyword>
<evidence type="ECO:0000256" key="4">
    <source>
        <dbReference type="ARBA" id="ARBA00022475"/>
    </source>
</evidence>
<proteinExistence type="inferred from homology"/>
<evidence type="ECO:0000256" key="16">
    <source>
        <dbReference type="RuleBase" id="RU003946"/>
    </source>
</evidence>
<keyword evidence="13" id="KW-0449">Lipoprotein</keyword>
<dbReference type="GO" id="GO:0098552">
    <property type="term" value="C:side of membrane"/>
    <property type="evidence" value="ECO:0007669"/>
    <property type="project" value="UniProtKB-KW"/>
</dbReference>
<evidence type="ECO:0000256" key="9">
    <source>
        <dbReference type="ARBA" id="ARBA00022833"/>
    </source>
</evidence>
<evidence type="ECO:0000256" key="7">
    <source>
        <dbReference type="ARBA" id="ARBA00022723"/>
    </source>
</evidence>
<comment type="subcellular location">
    <subcellularLocation>
        <location evidence="1">Cell membrane</location>
        <topology evidence="1">Lipid-anchor</topology>
        <topology evidence="1">GPI-anchor</topology>
    </subcellularLocation>
</comment>
<evidence type="ECO:0000256" key="17">
    <source>
        <dbReference type="SAM" id="SignalP"/>
    </source>
</evidence>
<dbReference type="CDD" id="cd16012">
    <property type="entry name" value="ALP"/>
    <property type="match status" value="1"/>
</dbReference>
<feature type="binding site" evidence="15">
    <location>
        <position position="452"/>
    </location>
    <ligand>
        <name>Zn(2+)</name>
        <dbReference type="ChEBI" id="CHEBI:29105"/>
        <label>2</label>
    </ligand>
</feature>
<dbReference type="Pfam" id="PF00245">
    <property type="entry name" value="Alk_phosphatase"/>
    <property type="match status" value="1"/>
</dbReference>
<comment type="caution">
    <text evidence="18">The sequence shown here is derived from an EMBL/GenBank/DDBJ whole genome shotgun (WGS) entry which is preliminary data.</text>
</comment>